<protein>
    <submittedName>
        <fullName evidence="3">N-acetylmuramoyl-L-alanine amidase</fullName>
    </submittedName>
</protein>
<dbReference type="GO" id="GO:0009253">
    <property type="term" value="P:peptidoglycan catabolic process"/>
    <property type="evidence" value="ECO:0007669"/>
    <property type="project" value="InterPro"/>
</dbReference>
<sequence length="237" mass="26534">MKIFIDPGHNYSGADTGAAGNGLREQDVSYFVGSYLTKYLSDAGFDVKCSRNKLADNVAATFNRSINYRYMQANEFKADYFISLHCDASADKDAKGAHVCVYSKNSTAERLASAVIKKLIPLGLDGRSEKIVERKNLGVLKHTNMPAILIEMGFITNPENANLMRSPEMIARAIFEGICEFTGIKTEKEYMSVNDTIALMSDRGIISDTEKWYNGTWNDDDFKWLLRKVGTYIADKM</sequence>
<organism evidence="3 4">
    <name type="scientific">Qingrenia yutianensis</name>
    <dbReference type="NCBI Taxonomy" id="2763676"/>
    <lineage>
        <taxon>Bacteria</taxon>
        <taxon>Bacillati</taxon>
        <taxon>Bacillota</taxon>
        <taxon>Clostridia</taxon>
        <taxon>Eubacteriales</taxon>
        <taxon>Oscillospiraceae</taxon>
        <taxon>Qingrenia</taxon>
    </lineage>
</organism>
<evidence type="ECO:0000313" key="3">
    <source>
        <dbReference type="EMBL" id="MBC8597301.1"/>
    </source>
</evidence>
<dbReference type="CDD" id="cd02696">
    <property type="entry name" value="MurNAc-LAA"/>
    <property type="match status" value="1"/>
</dbReference>
<feature type="domain" description="MurNAc-LAA" evidence="2">
    <location>
        <begin position="70"/>
        <end position="179"/>
    </location>
</feature>
<dbReference type="Proteomes" id="UP000647416">
    <property type="component" value="Unassembled WGS sequence"/>
</dbReference>
<dbReference type="PANTHER" id="PTHR30404:SF0">
    <property type="entry name" value="N-ACETYLMURAMOYL-L-ALANINE AMIDASE AMIC"/>
    <property type="match status" value="1"/>
</dbReference>
<dbReference type="PANTHER" id="PTHR30404">
    <property type="entry name" value="N-ACETYLMURAMOYL-L-ALANINE AMIDASE"/>
    <property type="match status" value="1"/>
</dbReference>
<dbReference type="GO" id="GO:0030288">
    <property type="term" value="C:outer membrane-bounded periplasmic space"/>
    <property type="evidence" value="ECO:0007669"/>
    <property type="project" value="TreeGrafter"/>
</dbReference>
<dbReference type="EMBL" id="JACRTE010000020">
    <property type="protein sequence ID" value="MBC8597301.1"/>
    <property type="molecule type" value="Genomic_DNA"/>
</dbReference>
<dbReference type="RefSeq" id="WP_178348278.1">
    <property type="nucleotide sequence ID" value="NZ_JACRTE010000020.1"/>
</dbReference>
<evidence type="ECO:0000256" key="1">
    <source>
        <dbReference type="ARBA" id="ARBA00022801"/>
    </source>
</evidence>
<keyword evidence="1" id="KW-0378">Hydrolase</keyword>
<evidence type="ECO:0000313" key="4">
    <source>
        <dbReference type="Proteomes" id="UP000647416"/>
    </source>
</evidence>
<accession>A0A926ITP0</accession>
<dbReference type="SMART" id="SM00646">
    <property type="entry name" value="Ami_3"/>
    <property type="match status" value="1"/>
</dbReference>
<dbReference type="GO" id="GO:0008745">
    <property type="term" value="F:N-acetylmuramoyl-L-alanine amidase activity"/>
    <property type="evidence" value="ECO:0007669"/>
    <property type="project" value="InterPro"/>
</dbReference>
<proteinExistence type="predicted"/>
<keyword evidence="4" id="KW-1185">Reference proteome</keyword>
<dbReference type="Gene3D" id="3.40.630.40">
    <property type="entry name" value="Zn-dependent exopeptidases"/>
    <property type="match status" value="1"/>
</dbReference>
<dbReference type="AlphaFoldDB" id="A0A926ITP0"/>
<gene>
    <name evidence="3" type="ORF">H8706_10555</name>
</gene>
<reference evidence="3" key="1">
    <citation type="submission" date="2020-08" db="EMBL/GenBank/DDBJ databases">
        <title>Genome public.</title>
        <authorList>
            <person name="Liu C."/>
            <person name="Sun Q."/>
        </authorList>
    </citation>
    <scope>NUCLEOTIDE SEQUENCE</scope>
    <source>
        <strain evidence="3">NSJ-50</strain>
    </source>
</reference>
<dbReference type="SUPFAM" id="SSF53187">
    <property type="entry name" value="Zn-dependent exopeptidases"/>
    <property type="match status" value="1"/>
</dbReference>
<dbReference type="InterPro" id="IPR002508">
    <property type="entry name" value="MurNAc-LAA_cat"/>
</dbReference>
<comment type="caution">
    <text evidence="3">The sequence shown here is derived from an EMBL/GenBank/DDBJ whole genome shotgun (WGS) entry which is preliminary data.</text>
</comment>
<dbReference type="Pfam" id="PF01520">
    <property type="entry name" value="Amidase_3"/>
    <property type="match status" value="1"/>
</dbReference>
<dbReference type="InterPro" id="IPR050695">
    <property type="entry name" value="N-acetylmuramoyl_amidase_3"/>
</dbReference>
<name>A0A926ITP0_9FIRM</name>
<evidence type="ECO:0000259" key="2">
    <source>
        <dbReference type="SMART" id="SM00646"/>
    </source>
</evidence>